<name>A0A5C5Z8I5_9BACT</name>
<keyword evidence="4" id="KW-1185">Reference proteome</keyword>
<dbReference type="Gene3D" id="3.40.50.720">
    <property type="entry name" value="NAD(P)-binding Rossmann-like Domain"/>
    <property type="match status" value="1"/>
</dbReference>
<evidence type="ECO:0000259" key="1">
    <source>
        <dbReference type="Pfam" id="PF01408"/>
    </source>
</evidence>
<dbReference type="Proteomes" id="UP000315010">
    <property type="component" value="Unassembled WGS sequence"/>
</dbReference>
<dbReference type="Pfam" id="PF01408">
    <property type="entry name" value="GFO_IDH_MocA"/>
    <property type="match status" value="1"/>
</dbReference>
<dbReference type="AlphaFoldDB" id="A0A5C5Z8I5"/>
<proteinExistence type="predicted"/>
<evidence type="ECO:0000259" key="2">
    <source>
        <dbReference type="Pfam" id="PF19051"/>
    </source>
</evidence>
<dbReference type="InterPro" id="IPR000683">
    <property type="entry name" value="Gfo/Idh/MocA-like_OxRdtase_N"/>
</dbReference>
<dbReference type="InterPro" id="IPR006311">
    <property type="entry name" value="TAT_signal"/>
</dbReference>
<reference evidence="3 4" key="1">
    <citation type="submission" date="2019-02" db="EMBL/GenBank/DDBJ databases">
        <title>Deep-cultivation of Planctomycetes and their phenomic and genomic characterization uncovers novel biology.</title>
        <authorList>
            <person name="Wiegand S."/>
            <person name="Jogler M."/>
            <person name="Boedeker C."/>
            <person name="Pinto D."/>
            <person name="Vollmers J."/>
            <person name="Rivas-Marin E."/>
            <person name="Kohn T."/>
            <person name="Peeters S.H."/>
            <person name="Heuer A."/>
            <person name="Rast P."/>
            <person name="Oberbeckmann S."/>
            <person name="Bunk B."/>
            <person name="Jeske O."/>
            <person name="Meyerdierks A."/>
            <person name="Storesund J.E."/>
            <person name="Kallscheuer N."/>
            <person name="Luecker S."/>
            <person name="Lage O.M."/>
            <person name="Pohl T."/>
            <person name="Merkel B.J."/>
            <person name="Hornburger P."/>
            <person name="Mueller R.-W."/>
            <person name="Bruemmer F."/>
            <person name="Labrenz M."/>
            <person name="Spormann A.M."/>
            <person name="Op Den Camp H."/>
            <person name="Overmann J."/>
            <person name="Amann R."/>
            <person name="Jetten M.S.M."/>
            <person name="Mascher T."/>
            <person name="Medema M.H."/>
            <person name="Devos D.P."/>
            <person name="Kaster A.-K."/>
            <person name="Ovreas L."/>
            <person name="Rohde M."/>
            <person name="Galperin M.Y."/>
            <person name="Jogler C."/>
        </authorList>
    </citation>
    <scope>NUCLEOTIDE SEQUENCE [LARGE SCALE GENOMIC DNA]</scope>
    <source>
        <strain evidence="3 4">CA13</strain>
    </source>
</reference>
<dbReference type="EMBL" id="SJPJ01000001">
    <property type="protein sequence ID" value="TWT83614.1"/>
    <property type="molecule type" value="Genomic_DNA"/>
</dbReference>
<dbReference type="OrthoDB" id="9788246at2"/>
<dbReference type="InterPro" id="IPR036291">
    <property type="entry name" value="NAD(P)-bd_dom_sf"/>
</dbReference>
<accession>A0A5C5Z8I5</accession>
<dbReference type="PANTHER" id="PTHR43818:SF5">
    <property type="entry name" value="OXIDOREDUCTASE FAMILY PROTEIN"/>
    <property type="match status" value="1"/>
</dbReference>
<dbReference type="RefSeq" id="WP_146400899.1">
    <property type="nucleotide sequence ID" value="NZ_SJPJ01000001.1"/>
</dbReference>
<dbReference type="PANTHER" id="PTHR43818">
    <property type="entry name" value="BCDNA.GH03377"/>
    <property type="match status" value="1"/>
</dbReference>
<dbReference type="InterPro" id="IPR043906">
    <property type="entry name" value="Gfo/Idh/MocA_OxRdtase_bact_C"/>
</dbReference>
<comment type="caution">
    <text evidence="3">The sequence shown here is derived from an EMBL/GenBank/DDBJ whole genome shotgun (WGS) entry which is preliminary data.</text>
</comment>
<evidence type="ECO:0000313" key="3">
    <source>
        <dbReference type="EMBL" id="TWT83614.1"/>
    </source>
</evidence>
<dbReference type="PROSITE" id="PS51318">
    <property type="entry name" value="TAT"/>
    <property type="match status" value="1"/>
</dbReference>
<dbReference type="InterPro" id="IPR050463">
    <property type="entry name" value="Gfo/Idh/MocA_oxidrdct_glycsds"/>
</dbReference>
<dbReference type="Gene3D" id="3.30.360.10">
    <property type="entry name" value="Dihydrodipicolinate Reductase, domain 2"/>
    <property type="match status" value="1"/>
</dbReference>
<dbReference type="Pfam" id="PF19051">
    <property type="entry name" value="GFO_IDH_MocA_C2"/>
    <property type="match status" value="1"/>
</dbReference>
<protein>
    <submittedName>
        <fullName evidence="3">Putative 4,5-dihydroxyphthalate dehydrogenase</fullName>
        <ecNumber evidence="3">1.-.-.-</ecNumber>
    </submittedName>
</protein>
<keyword evidence="3" id="KW-0560">Oxidoreductase</keyword>
<dbReference type="GO" id="GO:0016491">
    <property type="term" value="F:oxidoreductase activity"/>
    <property type="evidence" value="ECO:0007669"/>
    <property type="project" value="UniProtKB-KW"/>
</dbReference>
<dbReference type="SUPFAM" id="SSF51735">
    <property type="entry name" value="NAD(P)-binding Rossmann-fold domains"/>
    <property type="match status" value="1"/>
</dbReference>
<gene>
    <name evidence="3" type="primary">pht4_3</name>
    <name evidence="3" type="ORF">CA13_50810</name>
</gene>
<feature type="domain" description="Gfo/Idh/MocA-like oxidoreductase N-terminal" evidence="1">
    <location>
        <begin position="46"/>
        <end position="162"/>
    </location>
</feature>
<evidence type="ECO:0000313" key="4">
    <source>
        <dbReference type="Proteomes" id="UP000315010"/>
    </source>
</evidence>
<dbReference type="EC" id="1.-.-.-" evidence="3"/>
<sequence length="421" mass="46268">MNRSQLTRRNVLKTSVAAAASFAVPYAITSNALGTDTVPPASDRLTVGCIGVGNRGRGLLREMMHVEKAKIVGVSDCYQSRREPMAKLCDATAHADFRELLARDDIDAVVVATPDHWHVPIALRAAAAGKDAYVEKPLGLTVEQTLLCRDTFNRAKRIFQYGTQQRSSQPCWLGCELVRQGKVGTIRKITVRAPNGSAGGSTEPAAIPEDLDYPMWIGPAPMKEYTVDRCKVPGTYHNYDYSIGYLGGWGAHPLDQMIWGSDADLSGMIEIEGTGDIPTEGLYNTVINWNMKGKLGEVDFEFTTGGDLTTFYGDEGWISVRRGGVDASDKSWLETKIDPADAKLKVSRRHMADFVDSVLKRESTVAPINDAARSDVISHLCNIAVRTGRKITWDPKKETIVGDQDACEHLHRDMRAPWTLS</sequence>
<feature type="domain" description="Gfo/Idh/MocA-like oxidoreductase bacterial type C-terminal" evidence="2">
    <location>
        <begin position="202"/>
        <end position="419"/>
    </location>
</feature>
<dbReference type="GO" id="GO:0000166">
    <property type="term" value="F:nucleotide binding"/>
    <property type="evidence" value="ECO:0007669"/>
    <property type="project" value="InterPro"/>
</dbReference>
<organism evidence="3 4">
    <name type="scientific">Novipirellula herctigrandis</name>
    <dbReference type="NCBI Taxonomy" id="2527986"/>
    <lineage>
        <taxon>Bacteria</taxon>
        <taxon>Pseudomonadati</taxon>
        <taxon>Planctomycetota</taxon>
        <taxon>Planctomycetia</taxon>
        <taxon>Pirellulales</taxon>
        <taxon>Pirellulaceae</taxon>
        <taxon>Novipirellula</taxon>
    </lineage>
</organism>